<gene>
    <name evidence="10" type="ORF">Val02_14250</name>
</gene>
<proteinExistence type="inferred from homology"/>
<keyword evidence="3" id="KW-0732">Signal</keyword>
<evidence type="ECO:0000313" key="10">
    <source>
        <dbReference type="EMBL" id="GIJ44539.1"/>
    </source>
</evidence>
<dbReference type="InterPro" id="IPR035070">
    <property type="entry name" value="Streptogrisin_prodomain"/>
</dbReference>
<dbReference type="Proteomes" id="UP000619260">
    <property type="component" value="Unassembled WGS sequence"/>
</dbReference>
<dbReference type="Gene3D" id="2.40.10.10">
    <property type="entry name" value="Trypsin-like serine proteases"/>
    <property type="match status" value="2"/>
</dbReference>
<dbReference type="GO" id="GO:0006508">
    <property type="term" value="P:proteolysis"/>
    <property type="evidence" value="ECO:0007669"/>
    <property type="project" value="UniProtKB-KW"/>
</dbReference>
<evidence type="ECO:0000256" key="6">
    <source>
        <dbReference type="ARBA" id="ARBA00023145"/>
    </source>
</evidence>
<dbReference type="GO" id="GO:0005576">
    <property type="term" value="C:extracellular region"/>
    <property type="evidence" value="ECO:0007669"/>
    <property type="project" value="InterPro"/>
</dbReference>
<dbReference type="RefSeq" id="WP_203898111.1">
    <property type="nucleotide sequence ID" value="NZ_BOPF01000004.1"/>
</dbReference>
<keyword evidence="6" id="KW-0865">Zymogen</keyword>
<name>A0A8J3YG25_9ACTN</name>
<dbReference type="GO" id="GO:0004252">
    <property type="term" value="F:serine-type endopeptidase activity"/>
    <property type="evidence" value="ECO:0007669"/>
    <property type="project" value="InterPro"/>
</dbReference>
<evidence type="ECO:0000256" key="5">
    <source>
        <dbReference type="ARBA" id="ARBA00022825"/>
    </source>
</evidence>
<evidence type="ECO:0000256" key="4">
    <source>
        <dbReference type="ARBA" id="ARBA00022801"/>
    </source>
</evidence>
<keyword evidence="7" id="KW-1015">Disulfide bond</keyword>
<keyword evidence="4" id="KW-0378">Hydrolase</keyword>
<dbReference type="Pfam" id="PF02983">
    <property type="entry name" value="Pro_Al_protease"/>
    <property type="match status" value="1"/>
</dbReference>
<dbReference type="AlphaFoldDB" id="A0A8J3YG25"/>
<feature type="region of interest" description="Disordered" evidence="8">
    <location>
        <begin position="393"/>
        <end position="442"/>
    </location>
</feature>
<accession>A0A8J3YG25</accession>
<comment type="similarity">
    <text evidence="1">Belongs to the peptidase S1 family.</text>
</comment>
<keyword evidence="5" id="KW-0720">Serine protease</keyword>
<keyword evidence="11" id="KW-1185">Reference proteome</keyword>
<keyword evidence="2" id="KW-0645">Protease</keyword>
<evidence type="ECO:0000256" key="8">
    <source>
        <dbReference type="SAM" id="MobiDB-lite"/>
    </source>
</evidence>
<organism evidence="10 11">
    <name type="scientific">Virgisporangium aliadipatigenens</name>
    <dbReference type="NCBI Taxonomy" id="741659"/>
    <lineage>
        <taxon>Bacteria</taxon>
        <taxon>Bacillati</taxon>
        <taxon>Actinomycetota</taxon>
        <taxon>Actinomycetes</taxon>
        <taxon>Micromonosporales</taxon>
        <taxon>Micromonosporaceae</taxon>
        <taxon>Virgisporangium</taxon>
    </lineage>
</organism>
<evidence type="ECO:0000256" key="2">
    <source>
        <dbReference type="ARBA" id="ARBA00022670"/>
    </source>
</evidence>
<protein>
    <recommendedName>
        <fullName evidence="9">Peptidase S1A alpha-lytic prodomain domain-containing protein</fullName>
    </recommendedName>
</protein>
<dbReference type="PRINTS" id="PR00861">
    <property type="entry name" value="ALYTICPTASE"/>
</dbReference>
<evidence type="ECO:0000256" key="1">
    <source>
        <dbReference type="ARBA" id="ARBA00007664"/>
    </source>
</evidence>
<comment type="caution">
    <text evidence="10">The sequence shown here is derived from an EMBL/GenBank/DDBJ whole genome shotgun (WGS) entry which is preliminary data.</text>
</comment>
<reference evidence="10" key="1">
    <citation type="submission" date="2021-01" db="EMBL/GenBank/DDBJ databases">
        <title>Whole genome shotgun sequence of Virgisporangium aliadipatigenens NBRC 105644.</title>
        <authorList>
            <person name="Komaki H."/>
            <person name="Tamura T."/>
        </authorList>
    </citation>
    <scope>NUCLEOTIDE SEQUENCE</scope>
    <source>
        <strain evidence="10">NBRC 105644</strain>
    </source>
</reference>
<evidence type="ECO:0000259" key="9">
    <source>
        <dbReference type="Pfam" id="PF02983"/>
    </source>
</evidence>
<dbReference type="InterPro" id="IPR009003">
    <property type="entry name" value="Peptidase_S1_PA"/>
</dbReference>
<dbReference type="InterPro" id="IPR004236">
    <property type="entry name" value="Pept_S1_alpha_lytic"/>
</dbReference>
<feature type="domain" description="Peptidase S1A alpha-lytic prodomain" evidence="9">
    <location>
        <begin position="129"/>
        <end position="185"/>
    </location>
</feature>
<evidence type="ECO:0000256" key="7">
    <source>
        <dbReference type="ARBA" id="ARBA00023157"/>
    </source>
</evidence>
<dbReference type="Gene3D" id="3.30.300.50">
    <property type="match status" value="2"/>
</dbReference>
<dbReference type="CDD" id="cd21112">
    <property type="entry name" value="alphaLP-like"/>
    <property type="match status" value="1"/>
</dbReference>
<dbReference type="InterPro" id="IPR001316">
    <property type="entry name" value="Pept_S1A_streptogrisin"/>
</dbReference>
<dbReference type="EMBL" id="BOPF01000004">
    <property type="protein sequence ID" value="GIJ44539.1"/>
    <property type="molecule type" value="Genomic_DNA"/>
</dbReference>
<feature type="compositionally biased region" description="Gly residues" evidence="8">
    <location>
        <begin position="418"/>
        <end position="428"/>
    </location>
</feature>
<dbReference type="SUPFAM" id="SSF50494">
    <property type="entry name" value="Trypsin-like serine proteases"/>
    <property type="match status" value="1"/>
</dbReference>
<evidence type="ECO:0000256" key="3">
    <source>
        <dbReference type="ARBA" id="ARBA00022729"/>
    </source>
</evidence>
<sequence length="530" mass="53392">MRWKRTAPWLAVVTAGVAAVAILPGLSWGSEQPPGGADGFAADDAAAANTPLVGAVAKDLRIDAGQAGNRLRKDNWAGRTEAQLRRELGAEFGGAWISANGGTLNIGVTTDAAAARVTAAGATPKKVARSEQTLAGIKSKLDATSADKSVTGWYVEDSTNTVVITAKSSGQAKARALVAASGVPADAVKVVTNDSTPRPLADIRGGDAYFIEQQFRCSVGFAVQGGFVTAGHCGQPGDTTAGAGNVPQGTVRQSTFPGNGDFGFVQTNATFTPTPFVNTTSNTQAVQTVPVAGSQEAPVGAAICRSGSTTGTRCGTVLAKNQTVNYPEGAVTGLTRTNVCAEGGDSGGSWLSGNQAQGVTSGGSGDCTRGGETFFQPLAEILQVNNLTLVTTAGNGGGGGGNDPSPAPSPSASASNPPGGGGGGGQQGCAGMDASASGSMNRAGAQQIVPNGRFYRARGGQQQGCLSGPEDANFDLELQRWTGRRWQTVARSTGPTAQESLTFNGQGGFFRYVVTARSGSGIFVLGANLP</sequence>
<evidence type="ECO:0000313" key="11">
    <source>
        <dbReference type="Proteomes" id="UP000619260"/>
    </source>
</evidence>
<dbReference type="InterPro" id="IPR043504">
    <property type="entry name" value="Peptidase_S1_PA_chymotrypsin"/>
</dbReference>